<dbReference type="PANTHER" id="PTHR12960:SF0">
    <property type="entry name" value="MRNA EXPORT FACTOR GLE1"/>
    <property type="match status" value="1"/>
</dbReference>
<comment type="similarity">
    <text evidence="3">Belongs to the GLE1 family.</text>
</comment>
<dbReference type="Ensembl" id="ENSCSET00000020888.1">
    <property type="protein sequence ID" value="ENSCSEP00000020627.1"/>
    <property type="gene ID" value="ENSCSEG00000013168.1"/>
</dbReference>
<dbReference type="InParanoid" id="A0A3P8W2A2"/>
<keyword evidence="8" id="KW-0811">Translocation</keyword>
<evidence type="ECO:0000256" key="5">
    <source>
        <dbReference type="ARBA" id="ARBA00022490"/>
    </source>
</evidence>
<dbReference type="GO" id="GO:0000822">
    <property type="term" value="F:inositol hexakisphosphate binding"/>
    <property type="evidence" value="ECO:0007669"/>
    <property type="project" value="TreeGrafter"/>
</dbReference>
<keyword evidence="11" id="KW-0539">Nucleus</keyword>
<dbReference type="Proteomes" id="UP000265120">
    <property type="component" value="Chromosome 8"/>
</dbReference>
<evidence type="ECO:0000256" key="8">
    <source>
        <dbReference type="ARBA" id="ARBA00023010"/>
    </source>
</evidence>
<dbReference type="AlphaFoldDB" id="A0A3P8W2A2"/>
<evidence type="ECO:0000256" key="12">
    <source>
        <dbReference type="ARBA" id="ARBA00024680"/>
    </source>
</evidence>
<keyword evidence="6" id="KW-0509">mRNA transport</keyword>
<dbReference type="PANTHER" id="PTHR12960">
    <property type="entry name" value="GLE-1-RELATED"/>
    <property type="match status" value="1"/>
</dbReference>
<name>A0A3P8W2A2_CYNSE</name>
<sequence>MPGFEVRWETLEALRNSAKGKITFDPYWARRGEDIMAGYREPTTVSSPGEVELLRPGGYTEVSEGTCPGLNVNTAASDHDMNEIQSGPSTGSPPNSADVRGVVNTTPRTLASSPFRVAAVSRSMMEFEKERRAKAEMMLGRQPAAESLGPETLMDEQQRQNVQNFRDQTRAPCKRKQSEMPQQREKMVKLEVIQAELSWLVSANQSSCLLDTTNTEVLPFRPTEESENIPSTSFSSSNTYGHQQHSRISEVVQETTDRDYPSAADMTGLDLHEVNTTGVQHETIEESERNDLHTHAKENTLAWSQELQESAAHFTQSFRELSSPKDATTKLLKTELQKAATIPISQIARNSGSQLRELFDKLDNLLSGKEVVTGGRWVSTTQHPQGLNFVSYKLAEKFVKQGEEEVALHHEAAFPIAAVACGVWERHPQVGTLILAHLHKKCPFAVPHYPERPEGTSAEDYQRMLGYRVYDSGVESQDCFLKRMSGMIRLYAAIMQLQWPDGSTHKSLHHGLDQGWRWLAQMLNMEPQLEITATLLLDFLEVCGNALMKQYQNQFWKLLLLLREDYLTKIEAVTSSEYKGSVVRLKKFIETSLQSQQISPPKGQLSCNFWRS</sequence>
<comment type="subcellular location">
    <subcellularLocation>
        <location evidence="1">Cytoplasm</location>
    </subcellularLocation>
    <subcellularLocation>
        <location evidence="2">Nucleus</location>
        <location evidence="2">Nuclear pore complex</location>
    </subcellularLocation>
</comment>
<dbReference type="GO" id="GO:0044614">
    <property type="term" value="C:nuclear pore cytoplasmic filaments"/>
    <property type="evidence" value="ECO:0007669"/>
    <property type="project" value="TreeGrafter"/>
</dbReference>
<evidence type="ECO:0000256" key="10">
    <source>
        <dbReference type="ARBA" id="ARBA00023132"/>
    </source>
</evidence>
<keyword evidence="9" id="KW-0175">Coiled coil</keyword>
<dbReference type="Gene3D" id="1.25.40.510">
    <property type="entry name" value="GLE1-like"/>
    <property type="match status" value="1"/>
</dbReference>
<evidence type="ECO:0000256" key="13">
    <source>
        <dbReference type="ARBA" id="ARBA00026227"/>
    </source>
</evidence>
<dbReference type="GeneID" id="103381772"/>
<reference evidence="18" key="2">
    <citation type="submission" date="2025-08" db="UniProtKB">
        <authorList>
            <consortium name="Ensembl"/>
        </authorList>
    </citation>
    <scope>IDENTIFICATION</scope>
</reference>
<dbReference type="GeneTree" id="ENSGT00390000012903"/>
<dbReference type="GO" id="GO:0005543">
    <property type="term" value="F:phospholipid binding"/>
    <property type="evidence" value="ECO:0007669"/>
    <property type="project" value="TreeGrafter"/>
</dbReference>
<keyword evidence="19" id="KW-1185">Reference proteome</keyword>
<dbReference type="InterPro" id="IPR038506">
    <property type="entry name" value="GLE1-like_sf"/>
</dbReference>
<dbReference type="GO" id="GO:0016973">
    <property type="term" value="P:poly(A)+ mRNA export from nucleus"/>
    <property type="evidence" value="ECO:0007669"/>
    <property type="project" value="InterPro"/>
</dbReference>
<evidence type="ECO:0000256" key="4">
    <source>
        <dbReference type="ARBA" id="ARBA00022448"/>
    </source>
</evidence>
<feature type="region of interest" description="Disordered" evidence="17">
    <location>
        <begin position="222"/>
        <end position="242"/>
    </location>
</feature>
<evidence type="ECO:0000256" key="11">
    <source>
        <dbReference type="ARBA" id="ARBA00023242"/>
    </source>
</evidence>
<comment type="function">
    <text evidence="12">Required for the export of mRNAs containing poly(A) tails from the nucleus into the cytoplasm. May be involved in the terminal step of the mRNA transport through the nuclear pore complex (NPC).</text>
</comment>
<evidence type="ECO:0000256" key="2">
    <source>
        <dbReference type="ARBA" id="ARBA00004567"/>
    </source>
</evidence>
<reference evidence="18 19" key="1">
    <citation type="journal article" date="2014" name="Nat. Genet.">
        <title>Whole-genome sequence of a flatfish provides insights into ZW sex chromosome evolution and adaptation to a benthic lifestyle.</title>
        <authorList>
            <person name="Chen S."/>
            <person name="Zhang G."/>
            <person name="Shao C."/>
            <person name="Huang Q."/>
            <person name="Liu G."/>
            <person name="Zhang P."/>
            <person name="Song W."/>
            <person name="An N."/>
            <person name="Chalopin D."/>
            <person name="Volff J.N."/>
            <person name="Hong Y."/>
            <person name="Li Q."/>
            <person name="Sha Z."/>
            <person name="Zhou H."/>
            <person name="Xie M."/>
            <person name="Yu Q."/>
            <person name="Liu Y."/>
            <person name="Xiang H."/>
            <person name="Wang N."/>
            <person name="Wu K."/>
            <person name="Yang C."/>
            <person name="Zhou Q."/>
            <person name="Liao X."/>
            <person name="Yang L."/>
            <person name="Hu Q."/>
            <person name="Zhang J."/>
            <person name="Meng L."/>
            <person name="Jin L."/>
            <person name="Tian Y."/>
            <person name="Lian J."/>
            <person name="Yang J."/>
            <person name="Miao G."/>
            <person name="Liu S."/>
            <person name="Liang Z."/>
            <person name="Yan F."/>
            <person name="Li Y."/>
            <person name="Sun B."/>
            <person name="Zhang H."/>
            <person name="Zhang J."/>
            <person name="Zhu Y."/>
            <person name="Du M."/>
            <person name="Zhao Y."/>
            <person name="Schartl M."/>
            <person name="Tang Q."/>
            <person name="Wang J."/>
        </authorList>
    </citation>
    <scope>NUCLEOTIDE SEQUENCE</scope>
</reference>
<evidence type="ECO:0000256" key="9">
    <source>
        <dbReference type="ARBA" id="ARBA00023054"/>
    </source>
</evidence>
<keyword evidence="5" id="KW-0963">Cytoplasm</keyword>
<dbReference type="STRING" id="244447.ENSCSEP00000020627"/>
<evidence type="ECO:0000256" key="3">
    <source>
        <dbReference type="ARBA" id="ARBA00011056"/>
    </source>
</evidence>
<feature type="compositionally biased region" description="Polar residues" evidence="17">
    <location>
        <begin position="228"/>
        <end position="242"/>
    </location>
</feature>
<accession>A0A3P8W2A2</accession>
<evidence type="ECO:0000313" key="19">
    <source>
        <dbReference type="Proteomes" id="UP000265120"/>
    </source>
</evidence>
<evidence type="ECO:0000256" key="16">
    <source>
        <dbReference type="ARBA" id="ARBA00031503"/>
    </source>
</evidence>
<keyword evidence="4" id="KW-0813">Transport</keyword>
<dbReference type="OrthoDB" id="420884at2759"/>
<dbReference type="InterPro" id="IPR012476">
    <property type="entry name" value="GLE1"/>
</dbReference>
<protein>
    <recommendedName>
        <fullName evidence="13">mRNA export factor GLE1</fullName>
    </recommendedName>
    <alternativeName>
        <fullName evidence="15">GLE1 RNA export mediator</fullName>
    </alternativeName>
    <alternativeName>
        <fullName evidence="16">GLE1-like protein</fullName>
    </alternativeName>
    <alternativeName>
        <fullName evidence="14">Nucleoporin GLE1</fullName>
    </alternativeName>
</protein>
<dbReference type="Pfam" id="PF07817">
    <property type="entry name" value="GLE1"/>
    <property type="match status" value="1"/>
</dbReference>
<evidence type="ECO:0000313" key="18">
    <source>
        <dbReference type="Ensembl" id="ENSCSEP00000020627.1"/>
    </source>
</evidence>
<dbReference type="FunFam" id="1.25.40.510:FF:000001">
    <property type="entry name" value="Nucleoporin GLE1 isoform 1"/>
    <property type="match status" value="1"/>
</dbReference>
<dbReference type="GO" id="GO:0005737">
    <property type="term" value="C:cytoplasm"/>
    <property type="evidence" value="ECO:0007669"/>
    <property type="project" value="UniProtKB-SubCell"/>
</dbReference>
<evidence type="ECO:0000256" key="1">
    <source>
        <dbReference type="ARBA" id="ARBA00004496"/>
    </source>
</evidence>
<evidence type="ECO:0000256" key="17">
    <source>
        <dbReference type="SAM" id="MobiDB-lite"/>
    </source>
</evidence>
<reference evidence="18" key="3">
    <citation type="submission" date="2025-09" db="UniProtKB">
        <authorList>
            <consortium name="Ensembl"/>
        </authorList>
    </citation>
    <scope>IDENTIFICATION</scope>
</reference>
<keyword evidence="10" id="KW-0906">Nuclear pore complex</keyword>
<dbReference type="GO" id="GO:0015031">
    <property type="term" value="P:protein transport"/>
    <property type="evidence" value="ECO:0007669"/>
    <property type="project" value="UniProtKB-KW"/>
</dbReference>
<dbReference type="GO" id="GO:0031369">
    <property type="term" value="F:translation initiation factor binding"/>
    <property type="evidence" value="ECO:0007669"/>
    <property type="project" value="TreeGrafter"/>
</dbReference>
<evidence type="ECO:0000256" key="14">
    <source>
        <dbReference type="ARBA" id="ARBA00029983"/>
    </source>
</evidence>
<evidence type="ECO:0000256" key="6">
    <source>
        <dbReference type="ARBA" id="ARBA00022816"/>
    </source>
</evidence>
<keyword evidence="7" id="KW-0653">Protein transport</keyword>
<evidence type="ECO:0000256" key="15">
    <source>
        <dbReference type="ARBA" id="ARBA00030897"/>
    </source>
</evidence>
<evidence type="ECO:0000256" key="7">
    <source>
        <dbReference type="ARBA" id="ARBA00022927"/>
    </source>
</evidence>
<organism evidence="18 19">
    <name type="scientific">Cynoglossus semilaevis</name>
    <name type="common">Tongue sole</name>
    <dbReference type="NCBI Taxonomy" id="244447"/>
    <lineage>
        <taxon>Eukaryota</taxon>
        <taxon>Metazoa</taxon>
        <taxon>Chordata</taxon>
        <taxon>Craniata</taxon>
        <taxon>Vertebrata</taxon>
        <taxon>Euteleostomi</taxon>
        <taxon>Actinopterygii</taxon>
        <taxon>Neopterygii</taxon>
        <taxon>Teleostei</taxon>
        <taxon>Neoteleostei</taxon>
        <taxon>Acanthomorphata</taxon>
        <taxon>Carangaria</taxon>
        <taxon>Pleuronectiformes</taxon>
        <taxon>Pleuronectoidei</taxon>
        <taxon>Cynoglossidae</taxon>
        <taxon>Cynoglossinae</taxon>
        <taxon>Cynoglossus</taxon>
    </lineage>
</organism>
<proteinExistence type="inferred from homology"/>
<dbReference type="RefSeq" id="XP_024913212.1">
    <property type="nucleotide sequence ID" value="XM_025057444.1"/>
</dbReference>